<dbReference type="RefSeq" id="WP_189654010.1">
    <property type="nucleotide sequence ID" value="NZ_BMRC01000053.1"/>
</dbReference>
<protein>
    <submittedName>
        <fullName evidence="1">Uncharacterized protein</fullName>
    </submittedName>
</protein>
<accession>A0ABV5INH5</accession>
<dbReference type="Proteomes" id="UP001589647">
    <property type="component" value="Unassembled WGS sequence"/>
</dbReference>
<keyword evidence="2" id="KW-1185">Reference proteome</keyword>
<organism evidence="1 2">
    <name type="scientific">Nonomuraea spiralis</name>
    <dbReference type="NCBI Taxonomy" id="46182"/>
    <lineage>
        <taxon>Bacteria</taxon>
        <taxon>Bacillati</taxon>
        <taxon>Actinomycetota</taxon>
        <taxon>Actinomycetes</taxon>
        <taxon>Streptosporangiales</taxon>
        <taxon>Streptosporangiaceae</taxon>
        <taxon>Nonomuraea</taxon>
    </lineage>
</organism>
<dbReference type="EMBL" id="JBHMEI010000034">
    <property type="protein sequence ID" value="MFB9206071.1"/>
    <property type="molecule type" value="Genomic_DNA"/>
</dbReference>
<gene>
    <name evidence="1" type="ORF">ACFFV7_33100</name>
</gene>
<name>A0ABV5INH5_9ACTN</name>
<evidence type="ECO:0000313" key="2">
    <source>
        <dbReference type="Proteomes" id="UP001589647"/>
    </source>
</evidence>
<comment type="caution">
    <text evidence="1">The sequence shown here is derived from an EMBL/GenBank/DDBJ whole genome shotgun (WGS) entry which is preliminary data.</text>
</comment>
<sequence length="321" mass="34518">MEGFAATGEIRSVGARLDANRCLTGADLRNEDGPCLTLDRASIGSLKASGVTVVVGRISLAGTTVSGGILLEGAYLDNSRDSCLLVERSTFRGPQRLRYLQARGEVRISNSRTFGRVLLGDAVLDNPGAVALRFTRNEVGSDVVCGGMTVHGEGRFVGTQITLGLDLEGAVLANPGAALDARGLQAAELALLPGRDVDGTVILERVRVGLLRDDPGRWPRPLRVNGLTYTVLESRCSAHDRALLGRVWGLLQDVTVRFGYKPWRAATWPVVLLAIGGVVYSVSPPPPLKPGESPHFNAWFCLQLPTALVREWRPHPELQRS</sequence>
<reference evidence="1 2" key="1">
    <citation type="submission" date="2024-09" db="EMBL/GenBank/DDBJ databases">
        <authorList>
            <person name="Sun Q."/>
            <person name="Mori K."/>
        </authorList>
    </citation>
    <scope>NUCLEOTIDE SEQUENCE [LARGE SCALE GENOMIC DNA]</scope>
    <source>
        <strain evidence="1 2">CCM 3426</strain>
    </source>
</reference>
<proteinExistence type="predicted"/>
<evidence type="ECO:0000313" key="1">
    <source>
        <dbReference type="EMBL" id="MFB9206071.1"/>
    </source>
</evidence>